<dbReference type="Proteomes" id="UP001595765">
    <property type="component" value="Unassembled WGS sequence"/>
</dbReference>
<evidence type="ECO:0000313" key="2">
    <source>
        <dbReference type="EMBL" id="MFC4033785.1"/>
    </source>
</evidence>
<dbReference type="EMBL" id="JBHSBB010000013">
    <property type="protein sequence ID" value="MFC4033785.1"/>
    <property type="molecule type" value="Genomic_DNA"/>
</dbReference>
<dbReference type="Pfam" id="PF13623">
    <property type="entry name" value="SurA_N_2"/>
    <property type="match status" value="1"/>
</dbReference>
<keyword evidence="1" id="KW-0732">Signal</keyword>
<feature type="signal peptide" evidence="1">
    <location>
        <begin position="1"/>
        <end position="23"/>
    </location>
</feature>
<dbReference type="RefSeq" id="WP_386430889.1">
    <property type="nucleotide sequence ID" value="NZ_JBHSBB010000013.1"/>
</dbReference>
<dbReference type="InterPro" id="IPR027304">
    <property type="entry name" value="Trigger_fact/SurA_dom_sf"/>
</dbReference>
<dbReference type="SUPFAM" id="SSF109998">
    <property type="entry name" value="Triger factor/SurA peptide-binding domain-like"/>
    <property type="match status" value="1"/>
</dbReference>
<comment type="caution">
    <text evidence="2">The sequence shown here is derived from an EMBL/GenBank/DDBJ whole genome shotgun (WGS) entry which is preliminary data.</text>
</comment>
<evidence type="ECO:0000313" key="3">
    <source>
        <dbReference type="Proteomes" id="UP001595765"/>
    </source>
</evidence>
<sequence>MVRRRTAVSIAAAGLLLASPALTACGSGPADAGAAAVVGDHRITVSALQSEVNELRTAVSGSPQGAQLLDSAGDLSTQMLGRLVEDEVLGQALTASHVTVSDSEVEQDHQAALAQFGGSESKLDSTLLVNYGVAKSDVTHFFYRDVASGKLIQRLGLQPGSDGGNTALAQALAKTATSIGVRVNPRYGTWDAKKGSIGAQSDPWVVDKTPIAASLTTDNGGA</sequence>
<reference evidence="3" key="1">
    <citation type="journal article" date="2019" name="Int. J. Syst. Evol. Microbiol.">
        <title>The Global Catalogue of Microorganisms (GCM) 10K type strain sequencing project: providing services to taxonomists for standard genome sequencing and annotation.</title>
        <authorList>
            <consortium name="The Broad Institute Genomics Platform"/>
            <consortium name="The Broad Institute Genome Sequencing Center for Infectious Disease"/>
            <person name="Wu L."/>
            <person name="Ma J."/>
        </authorList>
    </citation>
    <scope>NUCLEOTIDE SEQUENCE [LARGE SCALE GENOMIC DNA]</scope>
    <source>
        <strain evidence="3">CGMCC 4.7237</strain>
    </source>
</reference>
<dbReference type="PROSITE" id="PS51257">
    <property type="entry name" value="PROKAR_LIPOPROTEIN"/>
    <property type="match status" value="1"/>
</dbReference>
<proteinExistence type="predicted"/>
<gene>
    <name evidence="2" type="ORF">ACFO3J_20210</name>
</gene>
<name>A0ABV8HPG4_9ACTN</name>
<keyword evidence="3" id="KW-1185">Reference proteome</keyword>
<organism evidence="2 3">
    <name type="scientific">Streptomyces polygonati</name>
    <dbReference type="NCBI Taxonomy" id="1617087"/>
    <lineage>
        <taxon>Bacteria</taxon>
        <taxon>Bacillati</taxon>
        <taxon>Actinomycetota</taxon>
        <taxon>Actinomycetes</taxon>
        <taxon>Kitasatosporales</taxon>
        <taxon>Streptomycetaceae</taxon>
        <taxon>Streptomyces</taxon>
    </lineage>
</organism>
<protein>
    <submittedName>
        <fullName evidence="2">SurA N-terminal domain-containing protein</fullName>
    </submittedName>
</protein>
<dbReference type="Gene3D" id="1.10.4030.10">
    <property type="entry name" value="Porin chaperone SurA, peptide-binding domain"/>
    <property type="match status" value="1"/>
</dbReference>
<evidence type="ECO:0000256" key="1">
    <source>
        <dbReference type="SAM" id="SignalP"/>
    </source>
</evidence>
<feature type="chain" id="PRO_5045456037" evidence="1">
    <location>
        <begin position="24"/>
        <end position="222"/>
    </location>
</feature>
<accession>A0ABV8HPG4</accession>